<evidence type="ECO:0000256" key="1">
    <source>
        <dbReference type="SAM" id="MobiDB-lite"/>
    </source>
</evidence>
<evidence type="ECO:0000313" key="2">
    <source>
        <dbReference type="EMBL" id="KAK0629627.1"/>
    </source>
</evidence>
<comment type="caution">
    <text evidence="2">The sequence shown here is derived from an EMBL/GenBank/DDBJ whole genome shotgun (WGS) entry which is preliminary data.</text>
</comment>
<feature type="region of interest" description="Disordered" evidence="1">
    <location>
        <begin position="462"/>
        <end position="486"/>
    </location>
</feature>
<feature type="region of interest" description="Disordered" evidence="1">
    <location>
        <begin position="430"/>
        <end position="450"/>
    </location>
</feature>
<feature type="compositionally biased region" description="Pro residues" evidence="1">
    <location>
        <begin position="256"/>
        <end position="268"/>
    </location>
</feature>
<feature type="compositionally biased region" description="Low complexity" evidence="1">
    <location>
        <begin position="232"/>
        <end position="255"/>
    </location>
</feature>
<feature type="compositionally biased region" description="Polar residues" evidence="1">
    <location>
        <begin position="462"/>
        <end position="477"/>
    </location>
</feature>
<dbReference type="EMBL" id="JAULSR010000002">
    <property type="protein sequence ID" value="KAK0629627.1"/>
    <property type="molecule type" value="Genomic_DNA"/>
</dbReference>
<dbReference type="AlphaFoldDB" id="A0AA39X958"/>
<accession>A0AA39X958</accession>
<feature type="compositionally biased region" description="Basic and acidic residues" evidence="1">
    <location>
        <begin position="362"/>
        <end position="390"/>
    </location>
</feature>
<feature type="region of interest" description="Disordered" evidence="1">
    <location>
        <begin position="35"/>
        <end position="87"/>
    </location>
</feature>
<feature type="compositionally biased region" description="Acidic residues" evidence="1">
    <location>
        <begin position="218"/>
        <end position="231"/>
    </location>
</feature>
<proteinExistence type="predicted"/>
<feature type="region of interest" description="Disordered" evidence="1">
    <location>
        <begin position="217"/>
        <end position="272"/>
    </location>
</feature>
<name>A0AA39X958_9PEZI</name>
<organism evidence="2 3">
    <name type="scientific">Bombardia bombarda</name>
    <dbReference type="NCBI Taxonomy" id="252184"/>
    <lineage>
        <taxon>Eukaryota</taxon>
        <taxon>Fungi</taxon>
        <taxon>Dikarya</taxon>
        <taxon>Ascomycota</taxon>
        <taxon>Pezizomycotina</taxon>
        <taxon>Sordariomycetes</taxon>
        <taxon>Sordariomycetidae</taxon>
        <taxon>Sordariales</taxon>
        <taxon>Lasiosphaeriaceae</taxon>
        <taxon>Bombardia</taxon>
    </lineage>
</organism>
<feature type="region of interest" description="Disordered" evidence="1">
    <location>
        <begin position="108"/>
        <end position="158"/>
    </location>
</feature>
<feature type="region of interest" description="Disordered" evidence="1">
    <location>
        <begin position="362"/>
        <end position="394"/>
    </location>
</feature>
<sequence>MDALKNLVNNVPDWLRRLDELNGQIEQRQIELARLTEESSSTSDGATARAKSIRNKGSTESLKPPGEPSAHPEDTAATATEPLSEEEKKAALLAASAAGAAAAAAAIKAAQDGQQSPPSPAESQSPSALQRQHNQVRAAGTARARATLRKRQRSDSVISAEGAVPKFRTRSMIIVYYDSYVQSFFEELVKFVSASRNMMRKAKMAAKVAQIKRLAELEMPDESSEEDENTETSEQPTQTANAPAPEPNAATGPTPQSAPPPTPTPAPPAFHTLAVDTSPAAALAVTAAGGRGMYGRAGGAPRGPYRGAAGMAVESGQARDVYDELDKGLEYVQSMCEHAAHQFLRDGDCAEEVSNIQRRMGETKQLADKEMDRVKREDPNALRTSEDSTRGRSYRPQAMRRVVSNTTTATTAASSKEAAAAAAVAAAMSSTATTLQPPSKDGPVSNKGRSIEVSWLPYKSMTRSGSMSCKTLDSGTMASHARTTDG</sequence>
<gene>
    <name evidence="2" type="ORF">B0T17DRAFT_606809</name>
</gene>
<feature type="compositionally biased region" description="Low complexity" evidence="1">
    <location>
        <begin position="108"/>
        <end position="130"/>
    </location>
</feature>
<keyword evidence="3" id="KW-1185">Reference proteome</keyword>
<evidence type="ECO:0000313" key="3">
    <source>
        <dbReference type="Proteomes" id="UP001174934"/>
    </source>
</evidence>
<protein>
    <submittedName>
        <fullName evidence="2">Uncharacterized protein</fullName>
    </submittedName>
</protein>
<dbReference type="Proteomes" id="UP001174934">
    <property type="component" value="Unassembled WGS sequence"/>
</dbReference>
<reference evidence="2" key="1">
    <citation type="submission" date="2023-06" db="EMBL/GenBank/DDBJ databases">
        <title>Genome-scale phylogeny and comparative genomics of the fungal order Sordariales.</title>
        <authorList>
            <consortium name="Lawrence Berkeley National Laboratory"/>
            <person name="Hensen N."/>
            <person name="Bonometti L."/>
            <person name="Westerberg I."/>
            <person name="Brannstrom I.O."/>
            <person name="Guillou S."/>
            <person name="Cros-Aarteil S."/>
            <person name="Calhoun S."/>
            <person name="Haridas S."/>
            <person name="Kuo A."/>
            <person name="Mondo S."/>
            <person name="Pangilinan J."/>
            <person name="Riley R."/>
            <person name="LaButti K."/>
            <person name="Andreopoulos B."/>
            <person name="Lipzen A."/>
            <person name="Chen C."/>
            <person name="Yanf M."/>
            <person name="Daum C."/>
            <person name="Ng V."/>
            <person name="Clum A."/>
            <person name="Steindorff A."/>
            <person name="Ohm R."/>
            <person name="Martin F."/>
            <person name="Silar P."/>
            <person name="Natvig D."/>
            <person name="Lalanne C."/>
            <person name="Gautier V."/>
            <person name="Ament-velasquez S.L."/>
            <person name="Kruys A."/>
            <person name="Hutchinson M.I."/>
            <person name="Powell A.J."/>
            <person name="Barry K."/>
            <person name="Miller A.N."/>
            <person name="Grigoriev I.V."/>
            <person name="Debuchy R."/>
            <person name="Gladieux P."/>
            <person name="Thoren M.H."/>
            <person name="Johannesson H."/>
        </authorList>
    </citation>
    <scope>NUCLEOTIDE SEQUENCE</scope>
    <source>
        <strain evidence="2">SMH3391-2</strain>
    </source>
</reference>